<reference evidence="3" key="1">
    <citation type="journal article" date="2013" name="BMC Genomics">
        <title>A deep insight into the sialotranscriptome of the mosquito, Psorophora albipes.</title>
        <authorList>
            <person name="Chagas A.C."/>
            <person name="Calvo E."/>
            <person name="Rios-Velasquez C.M."/>
            <person name="Pessoa F.A."/>
            <person name="Medeiros J.F."/>
            <person name="Ribeiro J.M."/>
        </authorList>
    </citation>
    <scope>NUCLEOTIDE SEQUENCE</scope>
</reference>
<keyword evidence="1" id="KW-0812">Transmembrane</keyword>
<dbReference type="AlphaFoldDB" id="T1D5Z5"/>
<evidence type="ECO:0000256" key="1">
    <source>
        <dbReference type="SAM" id="Phobius"/>
    </source>
</evidence>
<proteinExistence type="evidence at transcript level"/>
<accession>T1D5Z5</accession>
<dbReference type="EMBL" id="GALA01000308">
    <property type="protein sequence ID" value="JAA94544.1"/>
    <property type="molecule type" value="mRNA"/>
</dbReference>
<evidence type="ECO:0000313" key="3">
    <source>
        <dbReference type="EMBL" id="JAA94544.1"/>
    </source>
</evidence>
<keyword evidence="1" id="KW-1133">Transmembrane helix</keyword>
<feature type="chain" id="PRO_5004574556" evidence="2">
    <location>
        <begin position="19"/>
        <end position="66"/>
    </location>
</feature>
<feature type="signal peptide" evidence="2">
    <location>
        <begin position="1"/>
        <end position="18"/>
    </location>
</feature>
<keyword evidence="1" id="KW-0472">Membrane</keyword>
<protein>
    <submittedName>
        <fullName evidence="3">Putative secreted protein</fullName>
    </submittedName>
</protein>
<name>T1D5Z5_9DIPT</name>
<feature type="transmembrane region" description="Helical" evidence="1">
    <location>
        <begin position="42"/>
        <end position="60"/>
    </location>
</feature>
<sequence length="66" mass="7643">MMMLLQKMTIVMIHLAEGGNFPSFKIAHTDNWKHFTSLSSFLELIFPLSLTGWLFFSFLVSPHARK</sequence>
<keyword evidence="2" id="KW-0732">Signal</keyword>
<evidence type="ECO:0000256" key="2">
    <source>
        <dbReference type="SAM" id="SignalP"/>
    </source>
</evidence>
<organism evidence="3">
    <name type="scientific">Psorophora albipes</name>
    <dbReference type="NCBI Taxonomy" id="869069"/>
    <lineage>
        <taxon>Eukaryota</taxon>
        <taxon>Metazoa</taxon>
        <taxon>Ecdysozoa</taxon>
        <taxon>Arthropoda</taxon>
        <taxon>Hexapoda</taxon>
        <taxon>Insecta</taxon>
        <taxon>Pterygota</taxon>
        <taxon>Neoptera</taxon>
        <taxon>Endopterygota</taxon>
        <taxon>Diptera</taxon>
        <taxon>Nematocera</taxon>
        <taxon>Culicoidea</taxon>
        <taxon>Culicidae</taxon>
        <taxon>Culicinae</taxon>
        <taxon>Aedini</taxon>
        <taxon>Psorophora</taxon>
    </lineage>
</organism>